<keyword evidence="3" id="KW-1185">Reference proteome</keyword>
<proteinExistence type="predicted"/>
<dbReference type="Gene3D" id="1.10.10.1100">
    <property type="entry name" value="BFD-like [2Fe-2S]-binding domain"/>
    <property type="match status" value="1"/>
</dbReference>
<dbReference type="InterPro" id="IPR041854">
    <property type="entry name" value="BFD-like_2Fe2S-bd_dom_sf"/>
</dbReference>
<dbReference type="AlphaFoldDB" id="A0A426QLD5"/>
<gene>
    <name evidence="2" type="ORF">D6C00_11985</name>
</gene>
<feature type="domain" description="BFD-like [2Fe-2S]-binding" evidence="1">
    <location>
        <begin position="10"/>
        <end position="49"/>
    </location>
</feature>
<dbReference type="Pfam" id="PF04324">
    <property type="entry name" value="Fer2_BFD"/>
    <property type="match status" value="1"/>
</dbReference>
<dbReference type="Proteomes" id="UP000287798">
    <property type="component" value="Unassembled WGS sequence"/>
</dbReference>
<protein>
    <submittedName>
        <fullName evidence="2">(2Fe-2S)-binding protein</fullName>
    </submittedName>
</protein>
<reference evidence="2 3" key="1">
    <citation type="journal article" date="2010" name="Int. J. Syst. Evol. Microbiol.">
        <title>Thiohalobacter thiocyanaticus gen. nov., sp. nov., a moderately halophilic, sulfur-oxidizing gammaproteobacterium from hypersaline lakes, that utilizes thiocyanate.</title>
        <authorList>
            <person name="Sorokin D.Y."/>
            <person name="Kovaleva O.L."/>
            <person name="Tourova T.P."/>
            <person name="Muyzer G."/>
        </authorList>
    </citation>
    <scope>NUCLEOTIDE SEQUENCE [LARGE SCALE GENOMIC DNA]</scope>
    <source>
        <strain evidence="2 3">Hrh1</strain>
    </source>
</reference>
<evidence type="ECO:0000313" key="2">
    <source>
        <dbReference type="EMBL" id="RRQ22583.1"/>
    </source>
</evidence>
<accession>A0A426QLD5</accession>
<dbReference type="InterPro" id="IPR007419">
    <property type="entry name" value="BFD-like_2Fe2S-bd_dom"/>
</dbReference>
<organism evidence="2 3">
    <name type="scientific">Thiohalobacter thiocyanaticus</name>
    <dbReference type="NCBI Taxonomy" id="585455"/>
    <lineage>
        <taxon>Bacteria</taxon>
        <taxon>Pseudomonadati</taxon>
        <taxon>Pseudomonadota</taxon>
        <taxon>Gammaproteobacteria</taxon>
        <taxon>Thiohalobacterales</taxon>
        <taxon>Thiohalobacteraceae</taxon>
        <taxon>Thiohalobacter</taxon>
    </lineage>
</organism>
<sequence>MPASVSGLRTLEAGIREHRLTSVEAIGKRLKAGTNCGSCVPELRQLLAEGAG</sequence>
<name>A0A426QLD5_9GAMM</name>
<evidence type="ECO:0000259" key="1">
    <source>
        <dbReference type="Pfam" id="PF04324"/>
    </source>
</evidence>
<comment type="caution">
    <text evidence="2">The sequence shown here is derived from an EMBL/GenBank/DDBJ whole genome shotgun (WGS) entry which is preliminary data.</text>
</comment>
<evidence type="ECO:0000313" key="3">
    <source>
        <dbReference type="Proteomes" id="UP000287798"/>
    </source>
</evidence>
<dbReference type="EMBL" id="QZMU01000001">
    <property type="protein sequence ID" value="RRQ22583.1"/>
    <property type="molecule type" value="Genomic_DNA"/>
</dbReference>